<feature type="region of interest" description="Disordered" evidence="1">
    <location>
        <begin position="1"/>
        <end position="38"/>
    </location>
</feature>
<proteinExistence type="predicted"/>
<sequence length="664" mass="76149">MDTVPHSSNIENTVTMEKDSKKEQITRNTKNRRKQDFKELRHDYDDDSFLLADEDIIPFSSVEEEDEYFSNLQLKRNQSQLKSNFGDFDFVLGEPKKKKTLKQQQEQEQGETTTTTTVDEKRERTVLLRQLMENIKDTSDDNIKKVLDFAMKESATDNKRNEERDLLMASGDDTLQNQPPEDVKRQQQQPPTSSDILTMKPNDDNVQQQQPPPPSSDILTVTPNDDSVQQQQPPPENVESTCSPTVNKDKTVVNKTQPVKRKRKLEHPTATPASKKLCMINPEGNLFNVPCKNGLFKINTIENKNIWNALDITWELIPDTKSIGNTCESTIHSVNTIHDYMVSAFNESPDLKGIKDVTLLLSHVEGFDGQIVLNVCYVNPWTELPDNLNETTVDSVNTIRHNFVEMVNKKPSLLEGIKEASLILTYVDGYNEPLEINTYFINPHQNITSVEDIYEEIGYALANQFEFLKKTTPFEAYDWEDQELQSFGIVYRDIDRLYFMEGIPTTRCFSPSGECFHLVARVMYKNKPLYVEMDATADYGTGFTCNHCSGGTIFVSRDANLFTNIVFTEWTELGIKDIVQQSLVEDGIVLDPLDDGTPSVNDYTEERLPTLQHLCCKVIYKHRDALQQYPDVLPTILKNDVDDYFRYENKKRYDIAMASYIGYA</sequence>
<reference evidence="2 3" key="1">
    <citation type="submission" date="2023-11" db="EMBL/GenBank/DDBJ databases">
        <title>Halocaridina rubra genome assembly.</title>
        <authorList>
            <person name="Smith C."/>
        </authorList>
    </citation>
    <scope>NUCLEOTIDE SEQUENCE [LARGE SCALE GENOMIC DNA]</scope>
    <source>
        <strain evidence="2">EP-1</strain>
        <tissue evidence="2">Whole</tissue>
    </source>
</reference>
<feature type="compositionally biased region" description="Polar residues" evidence="1">
    <location>
        <begin position="1"/>
        <end position="15"/>
    </location>
</feature>
<gene>
    <name evidence="2" type="ORF">SK128_012835</name>
</gene>
<organism evidence="2 3">
    <name type="scientific">Halocaridina rubra</name>
    <name type="common">Hawaiian red shrimp</name>
    <dbReference type="NCBI Taxonomy" id="373956"/>
    <lineage>
        <taxon>Eukaryota</taxon>
        <taxon>Metazoa</taxon>
        <taxon>Ecdysozoa</taxon>
        <taxon>Arthropoda</taxon>
        <taxon>Crustacea</taxon>
        <taxon>Multicrustacea</taxon>
        <taxon>Malacostraca</taxon>
        <taxon>Eumalacostraca</taxon>
        <taxon>Eucarida</taxon>
        <taxon>Decapoda</taxon>
        <taxon>Pleocyemata</taxon>
        <taxon>Caridea</taxon>
        <taxon>Atyoidea</taxon>
        <taxon>Atyidae</taxon>
        <taxon>Halocaridina</taxon>
    </lineage>
</organism>
<feature type="compositionally biased region" description="Polar residues" evidence="1">
    <location>
        <begin position="217"/>
        <end position="228"/>
    </location>
</feature>
<evidence type="ECO:0000313" key="3">
    <source>
        <dbReference type="Proteomes" id="UP001381693"/>
    </source>
</evidence>
<feature type="region of interest" description="Disordered" evidence="1">
    <location>
        <begin position="100"/>
        <end position="121"/>
    </location>
</feature>
<evidence type="ECO:0000256" key="1">
    <source>
        <dbReference type="SAM" id="MobiDB-lite"/>
    </source>
</evidence>
<keyword evidence="3" id="KW-1185">Reference proteome</keyword>
<dbReference type="EMBL" id="JAXCGZ010015986">
    <property type="protein sequence ID" value="KAK7069668.1"/>
    <property type="molecule type" value="Genomic_DNA"/>
</dbReference>
<feature type="region of interest" description="Disordered" evidence="1">
    <location>
        <begin position="171"/>
        <end position="270"/>
    </location>
</feature>
<dbReference type="Proteomes" id="UP001381693">
    <property type="component" value="Unassembled WGS sequence"/>
</dbReference>
<feature type="compositionally biased region" description="Polar residues" evidence="1">
    <location>
        <begin position="186"/>
        <end position="196"/>
    </location>
</feature>
<dbReference type="AlphaFoldDB" id="A0AAN8ZZL6"/>
<evidence type="ECO:0000313" key="2">
    <source>
        <dbReference type="EMBL" id="KAK7069668.1"/>
    </source>
</evidence>
<feature type="compositionally biased region" description="Low complexity" evidence="1">
    <location>
        <begin position="102"/>
        <end position="117"/>
    </location>
</feature>
<name>A0AAN8ZZL6_HALRR</name>
<comment type="caution">
    <text evidence="2">The sequence shown here is derived from an EMBL/GenBank/DDBJ whole genome shotgun (WGS) entry which is preliminary data.</text>
</comment>
<protein>
    <submittedName>
        <fullName evidence="2">Uncharacterized protein</fullName>
    </submittedName>
</protein>
<accession>A0AAN8ZZL6</accession>
<feature type="compositionally biased region" description="Basic and acidic residues" evidence="1">
    <location>
        <begin position="16"/>
        <end position="25"/>
    </location>
</feature>